<accession>T4VGT5</accession>
<dbReference type="AlphaFoldDB" id="T4VGT5"/>
<protein>
    <submittedName>
        <fullName evidence="1">Uncharacterized protein</fullName>
    </submittedName>
</protein>
<dbReference type="Proteomes" id="UP000015688">
    <property type="component" value="Unassembled WGS sequence"/>
</dbReference>
<evidence type="ECO:0000313" key="2">
    <source>
        <dbReference type="Proteomes" id="UP000015688"/>
    </source>
</evidence>
<organism evidence="1 2">
    <name type="scientific">Paraclostridium bifermentans ATCC 638 = DSM 14991</name>
    <dbReference type="NCBI Taxonomy" id="1233171"/>
    <lineage>
        <taxon>Bacteria</taxon>
        <taxon>Bacillati</taxon>
        <taxon>Bacillota</taxon>
        <taxon>Clostridia</taxon>
        <taxon>Peptostreptococcales</taxon>
        <taxon>Peptostreptococcaceae</taxon>
        <taxon>Paraclostridium</taxon>
    </lineage>
</organism>
<name>T4VGT5_PARBF</name>
<proteinExistence type="predicted"/>
<sequence length="58" mass="7034">MEKKALIYIYNWEQSKFYIENGLVPIKPGVNERTGNIYMIFNRQESQEVFSKWCTRNK</sequence>
<dbReference type="EMBL" id="AVNC01000015">
    <property type="protein sequence ID" value="EQK42929.1"/>
    <property type="molecule type" value="Genomic_DNA"/>
</dbReference>
<dbReference type="RefSeq" id="WP_021433037.1">
    <property type="nucleotide sequence ID" value="NZ_AVNC01000015.1"/>
</dbReference>
<comment type="caution">
    <text evidence="1">The sequence shown here is derived from an EMBL/GenBank/DDBJ whole genome shotgun (WGS) entry which is preliminary data.</text>
</comment>
<gene>
    <name evidence="1" type="ORF">C672_1873</name>
</gene>
<reference evidence="1 2" key="1">
    <citation type="submission" date="2013-06" db="EMBL/GenBank/DDBJ databases">
        <authorList>
            <person name="Walk S."/>
            <person name="Aronoff D."/>
            <person name="Young V.Y."/>
            <person name="Marsh J."/>
            <person name="Harrison L."/>
            <person name="Daugherty S.C."/>
            <person name="Shefchek K.A."/>
            <person name="Hine E.E."/>
            <person name="Tallon L.J."/>
            <person name="Sadzewicz L.K."/>
            <person name="Rasko D.A."/>
        </authorList>
    </citation>
    <scope>NUCLEOTIDE SEQUENCE [LARGE SCALE GENOMIC DNA]</scope>
    <source>
        <strain evidence="1 2">ATCC 638</strain>
    </source>
</reference>
<evidence type="ECO:0000313" key="1">
    <source>
        <dbReference type="EMBL" id="EQK42929.1"/>
    </source>
</evidence>
<dbReference type="PATRIC" id="fig|1233171.3.peg.1762"/>
<dbReference type="GeneID" id="67472718"/>